<organism evidence="1 2">
    <name type="scientific">Modicella reniformis</name>
    <dbReference type="NCBI Taxonomy" id="1440133"/>
    <lineage>
        <taxon>Eukaryota</taxon>
        <taxon>Fungi</taxon>
        <taxon>Fungi incertae sedis</taxon>
        <taxon>Mucoromycota</taxon>
        <taxon>Mortierellomycotina</taxon>
        <taxon>Mortierellomycetes</taxon>
        <taxon>Mortierellales</taxon>
        <taxon>Mortierellaceae</taxon>
        <taxon>Modicella</taxon>
    </lineage>
</organism>
<name>A0A9P6LSW1_9FUNG</name>
<evidence type="ECO:0000313" key="1">
    <source>
        <dbReference type="EMBL" id="KAF9934490.1"/>
    </source>
</evidence>
<accession>A0A9P6LSW1</accession>
<feature type="non-terminal residue" evidence="1">
    <location>
        <position position="1"/>
    </location>
</feature>
<gene>
    <name evidence="1" type="ORF">BGZ65_003741</name>
</gene>
<dbReference type="AlphaFoldDB" id="A0A9P6LSW1"/>
<keyword evidence="2" id="KW-1185">Reference proteome</keyword>
<dbReference type="EMBL" id="JAAAHW010009915">
    <property type="protein sequence ID" value="KAF9934490.1"/>
    <property type="molecule type" value="Genomic_DNA"/>
</dbReference>
<evidence type="ECO:0000313" key="2">
    <source>
        <dbReference type="Proteomes" id="UP000749646"/>
    </source>
</evidence>
<sequence>AFARTDALCRHYKVEESCRKFVVQVEADQGLRRLQQSQVQQTLQMEVRELQRAQKLRQQEQEKLQGQMDIEQ</sequence>
<protein>
    <submittedName>
        <fullName evidence="1">Uncharacterized protein</fullName>
    </submittedName>
</protein>
<comment type="caution">
    <text evidence="1">The sequence shown here is derived from an EMBL/GenBank/DDBJ whole genome shotgun (WGS) entry which is preliminary data.</text>
</comment>
<reference evidence="1" key="1">
    <citation type="journal article" date="2020" name="Fungal Divers.">
        <title>Resolving the Mortierellaceae phylogeny through synthesis of multi-gene phylogenetics and phylogenomics.</title>
        <authorList>
            <person name="Vandepol N."/>
            <person name="Liber J."/>
            <person name="Desiro A."/>
            <person name="Na H."/>
            <person name="Kennedy M."/>
            <person name="Barry K."/>
            <person name="Grigoriev I.V."/>
            <person name="Miller A.N."/>
            <person name="O'Donnell K."/>
            <person name="Stajich J.E."/>
            <person name="Bonito G."/>
        </authorList>
    </citation>
    <scope>NUCLEOTIDE SEQUENCE</scope>
    <source>
        <strain evidence="1">MES-2147</strain>
    </source>
</reference>
<dbReference type="Proteomes" id="UP000749646">
    <property type="component" value="Unassembled WGS sequence"/>
</dbReference>
<proteinExistence type="predicted"/>